<dbReference type="RefSeq" id="WP_090854808.1">
    <property type="nucleotide sequence ID" value="NZ_FNJU01000006.1"/>
</dbReference>
<evidence type="ECO:0000256" key="2">
    <source>
        <dbReference type="ARBA" id="ARBA00022898"/>
    </source>
</evidence>
<keyword evidence="2" id="KW-0663">Pyridoxal phosphate</keyword>
<comment type="cofactor">
    <cofactor evidence="1">
        <name>pyridoxal 5'-phosphate</name>
        <dbReference type="ChEBI" id="CHEBI:597326"/>
    </cofactor>
</comment>
<dbReference type="InterPro" id="IPR000192">
    <property type="entry name" value="Aminotrans_V_dom"/>
</dbReference>
<reference evidence="5" key="1">
    <citation type="submission" date="2016-10" db="EMBL/GenBank/DDBJ databases">
        <authorList>
            <person name="Varghese N."/>
            <person name="Submissions S."/>
        </authorList>
    </citation>
    <scope>NUCLEOTIDE SEQUENCE [LARGE SCALE GENOMIC DNA]</scope>
    <source>
        <strain evidence="5">IBRC-M10078</strain>
    </source>
</reference>
<dbReference type="Proteomes" id="UP000199159">
    <property type="component" value="Unassembled WGS sequence"/>
</dbReference>
<dbReference type="OrthoDB" id="9808002at2"/>
<dbReference type="PANTHER" id="PTHR11601">
    <property type="entry name" value="CYSTEINE DESULFURYLASE FAMILY MEMBER"/>
    <property type="match status" value="1"/>
</dbReference>
<proteinExistence type="predicted"/>
<protein>
    <submittedName>
        <fullName evidence="4">Cysteine desulfurase</fullName>
    </submittedName>
</protein>
<dbReference type="PIRSF" id="PIRSF005572">
    <property type="entry name" value="NifS"/>
    <property type="match status" value="1"/>
</dbReference>
<name>A0A1H0V5G8_9BACI</name>
<accession>A0A1H0V5G8</accession>
<organism evidence="4 5">
    <name type="scientific">Litchfieldia salsa</name>
    <dbReference type="NCBI Taxonomy" id="930152"/>
    <lineage>
        <taxon>Bacteria</taxon>
        <taxon>Bacillati</taxon>
        <taxon>Bacillota</taxon>
        <taxon>Bacilli</taxon>
        <taxon>Bacillales</taxon>
        <taxon>Bacillaceae</taxon>
        <taxon>Litchfieldia</taxon>
    </lineage>
</organism>
<evidence type="ECO:0000313" key="5">
    <source>
        <dbReference type="Proteomes" id="UP000199159"/>
    </source>
</evidence>
<keyword evidence="5" id="KW-1185">Reference proteome</keyword>
<dbReference type="Gene3D" id="1.10.260.50">
    <property type="match status" value="1"/>
</dbReference>
<dbReference type="InterPro" id="IPR016454">
    <property type="entry name" value="Cysteine_dSase"/>
</dbReference>
<dbReference type="Gene3D" id="3.40.640.10">
    <property type="entry name" value="Type I PLP-dependent aspartate aminotransferase-like (Major domain)"/>
    <property type="match status" value="1"/>
</dbReference>
<dbReference type="SUPFAM" id="SSF53383">
    <property type="entry name" value="PLP-dependent transferases"/>
    <property type="match status" value="1"/>
</dbReference>
<dbReference type="AlphaFoldDB" id="A0A1H0V5G8"/>
<dbReference type="Gene3D" id="3.90.1150.10">
    <property type="entry name" value="Aspartate Aminotransferase, domain 1"/>
    <property type="match status" value="1"/>
</dbReference>
<dbReference type="InterPro" id="IPR015424">
    <property type="entry name" value="PyrdxlP-dep_Trfase"/>
</dbReference>
<sequence length="374" mass="41162">MIYLDYAATTPMSHEAIHVYTEVAKNIYGNTNSLHDVGSTAHSLLESCRIELGSLVNSKSDGIYFTSGGTESNHLVVQTLIQSFKGKGNHLITTSIEHSSLSNLFRKLEQEGFEVTYLPVDHTGKISLSDLKQSIKPTTILASIQHANSEIGVIQDLEAIGEILSRHSVLFHSDCVQTFGKIPIDVVKMNLDSISISSHKIYGPKGVGAAYINPNTNWIPLYPNTTHENGFRSGTVNVPGIASFVAAAQQIVSEMEENQRKVTMLREHLKNGINRYFEKIELIEHPNSQLQQIVGLRFHGIEGQYSMLEFNRHGLAVSTGSACAIGQQAPSKTILALGKTPEEAKQFIRLSFGKSTTIETIDKVISLCKQLTER</sequence>
<dbReference type="GO" id="GO:0003824">
    <property type="term" value="F:catalytic activity"/>
    <property type="evidence" value="ECO:0007669"/>
    <property type="project" value="UniProtKB-ARBA"/>
</dbReference>
<dbReference type="InterPro" id="IPR015421">
    <property type="entry name" value="PyrdxlP-dep_Trfase_major"/>
</dbReference>
<dbReference type="PANTHER" id="PTHR11601:SF36">
    <property type="entry name" value="CYSTEINE DESULFURASE NIFS-RELATED"/>
    <property type="match status" value="1"/>
</dbReference>
<evidence type="ECO:0000313" key="4">
    <source>
        <dbReference type="EMBL" id="SDP73356.1"/>
    </source>
</evidence>
<gene>
    <name evidence="4" type="ORF">SAMN05216565_1066</name>
</gene>
<dbReference type="EMBL" id="FNJU01000006">
    <property type="protein sequence ID" value="SDP73356.1"/>
    <property type="molecule type" value="Genomic_DNA"/>
</dbReference>
<dbReference type="STRING" id="930152.SAMN05216565_1066"/>
<dbReference type="NCBIfam" id="NF002806">
    <property type="entry name" value="PRK02948.1"/>
    <property type="match status" value="1"/>
</dbReference>
<dbReference type="Pfam" id="PF00266">
    <property type="entry name" value="Aminotran_5"/>
    <property type="match status" value="1"/>
</dbReference>
<feature type="domain" description="Aminotransferase class V" evidence="3">
    <location>
        <begin position="2"/>
        <end position="364"/>
    </location>
</feature>
<evidence type="ECO:0000259" key="3">
    <source>
        <dbReference type="Pfam" id="PF00266"/>
    </source>
</evidence>
<dbReference type="InterPro" id="IPR015422">
    <property type="entry name" value="PyrdxlP-dep_Trfase_small"/>
</dbReference>
<evidence type="ECO:0000256" key="1">
    <source>
        <dbReference type="ARBA" id="ARBA00001933"/>
    </source>
</evidence>